<reference evidence="1" key="1">
    <citation type="submission" date="2022-11" db="UniProtKB">
        <authorList>
            <consortium name="EnsemblMetazoa"/>
        </authorList>
    </citation>
    <scope>IDENTIFICATION</scope>
</reference>
<proteinExistence type="predicted"/>
<protein>
    <submittedName>
        <fullName evidence="1">Uncharacterized protein</fullName>
    </submittedName>
</protein>
<dbReference type="EnsemblMetazoa" id="XM_021057302.2">
    <property type="protein sequence ID" value="XP_020912961.1"/>
    <property type="gene ID" value="LOC110250684"/>
</dbReference>
<organism evidence="1 2">
    <name type="scientific">Exaiptasia diaphana</name>
    <name type="common">Tropical sea anemone</name>
    <name type="synonym">Aiptasia pulchella</name>
    <dbReference type="NCBI Taxonomy" id="2652724"/>
    <lineage>
        <taxon>Eukaryota</taxon>
        <taxon>Metazoa</taxon>
        <taxon>Cnidaria</taxon>
        <taxon>Anthozoa</taxon>
        <taxon>Hexacorallia</taxon>
        <taxon>Actiniaria</taxon>
        <taxon>Aiptasiidae</taxon>
        <taxon>Exaiptasia</taxon>
    </lineage>
</organism>
<keyword evidence="2" id="KW-1185">Reference proteome</keyword>
<dbReference type="Proteomes" id="UP000887567">
    <property type="component" value="Unplaced"/>
</dbReference>
<sequence length="225" mass="25179">MSETEYDYDLDNIWEMATQMLDGKSPSEKQVEKLYCDINKFCKNNPDLKHDIMYCTEVYFRNVHPILLRNCSTERLKREMMTILRNLFDIAKHWYKTGIIKATFPKSTFPFTELANTSAFNAGMNSVRISAVVEGFILCKEYWENSKSLASGEISNKDYRKRQNGSIAKSVMSVAGNGLAGYGVAWLCAGLSGPVGWAAFGAGMVGGSLFSYGCGELGRQYGEQL</sequence>
<dbReference type="GeneID" id="110250684"/>
<evidence type="ECO:0000313" key="1">
    <source>
        <dbReference type="EnsemblMetazoa" id="XP_020912961.1"/>
    </source>
</evidence>
<accession>A0A913Y117</accession>
<evidence type="ECO:0000313" key="2">
    <source>
        <dbReference type="Proteomes" id="UP000887567"/>
    </source>
</evidence>
<dbReference type="KEGG" id="epa:110250684"/>
<dbReference type="AlphaFoldDB" id="A0A913Y117"/>
<dbReference type="RefSeq" id="XP_020912961.1">
    <property type="nucleotide sequence ID" value="XM_021057302.2"/>
</dbReference>
<name>A0A913Y117_EXADI</name>